<dbReference type="GO" id="GO:0016787">
    <property type="term" value="F:hydrolase activity"/>
    <property type="evidence" value="ECO:0007669"/>
    <property type="project" value="UniProtKB-KW"/>
</dbReference>
<evidence type="ECO:0000313" key="1">
    <source>
        <dbReference type="EMBL" id="OSC34791.1"/>
    </source>
</evidence>
<protein>
    <submittedName>
        <fullName evidence="1">Glycoside hydrolase</fullName>
    </submittedName>
</protein>
<dbReference type="InterPro" id="IPR038765">
    <property type="entry name" value="Papain-like_cys_pep_sf"/>
</dbReference>
<evidence type="ECO:0000313" key="2">
    <source>
        <dbReference type="Proteomes" id="UP000193577"/>
    </source>
</evidence>
<accession>A0AA91PGZ7</accession>
<sequence length="100" mass="9833">MALLSRVEGTPYVLGGNSAAGTDCSGLAAWVANIATGRDAFSGRFSTATEGAQLASRGFIPGTAPNALVIGWNDHHTAITLPDGTAVASGEVGGVNFGGG</sequence>
<keyword evidence="1" id="KW-0378">Hydrolase</keyword>
<dbReference type="SUPFAM" id="SSF54001">
    <property type="entry name" value="Cysteine proteinases"/>
    <property type="match status" value="1"/>
</dbReference>
<dbReference type="Gene3D" id="3.90.1720.10">
    <property type="entry name" value="endopeptidase domain like (from Nostoc punctiforme)"/>
    <property type="match status" value="1"/>
</dbReference>
<reference evidence="1 2" key="1">
    <citation type="submission" date="2017-04" db="EMBL/GenBank/DDBJ databases">
        <title>The new phylogeny of genus Mycobacterium.</title>
        <authorList>
            <person name="Tortoli E."/>
            <person name="Trovato A."/>
            <person name="Cirillo D.M."/>
        </authorList>
    </citation>
    <scope>NUCLEOTIDE SEQUENCE [LARGE SCALE GENOMIC DNA]</scope>
    <source>
        <strain evidence="1 2">KCTC 19819</strain>
    </source>
</reference>
<keyword evidence="2" id="KW-1185">Reference proteome</keyword>
<organism evidence="1 2">
    <name type="scientific">Mycolicibacillus koreensis</name>
    <dbReference type="NCBI Taxonomy" id="1069220"/>
    <lineage>
        <taxon>Bacteria</taxon>
        <taxon>Bacillati</taxon>
        <taxon>Actinomycetota</taxon>
        <taxon>Actinomycetes</taxon>
        <taxon>Mycobacteriales</taxon>
        <taxon>Mycobacteriaceae</taxon>
        <taxon>Mycolicibacillus</taxon>
    </lineage>
</organism>
<dbReference type="EMBL" id="NCXO01000008">
    <property type="protein sequence ID" value="OSC34791.1"/>
    <property type="molecule type" value="Genomic_DNA"/>
</dbReference>
<comment type="caution">
    <text evidence="1">The sequence shown here is derived from an EMBL/GenBank/DDBJ whole genome shotgun (WGS) entry which is preliminary data.</text>
</comment>
<name>A0AA91PGZ7_9MYCO</name>
<dbReference type="AlphaFoldDB" id="A0AA91PGZ7"/>
<gene>
    <name evidence="1" type="ORF">B8W67_05960</name>
</gene>
<feature type="non-terminal residue" evidence="1">
    <location>
        <position position="100"/>
    </location>
</feature>
<dbReference type="Proteomes" id="UP000193577">
    <property type="component" value="Unassembled WGS sequence"/>
</dbReference>
<proteinExistence type="predicted"/>